<dbReference type="AlphaFoldDB" id="A0A1X1W7A1"/>
<accession>A0A1X1W7A1</accession>
<reference evidence="1" key="2">
    <citation type="submission" date="2022-12" db="EMBL/GenBank/DDBJ databases">
        <title>Whole genome sequence of Mycolicibacterium iranicum strain SBH312.</title>
        <authorList>
            <person name="Jani J."/>
            <person name="Arifin Mustapha Z."/>
            <person name="Ahmed K."/>
            <person name="Kai Ling C."/>
        </authorList>
    </citation>
    <scope>NUCLEOTIDE SEQUENCE</scope>
    <source>
        <strain evidence="1">SBH312</strain>
    </source>
</reference>
<sequence>MAGVKENFAEVLAVGGKSNSLGRAGEVVDAVLGDRSRLEELYLCAFHDNPWIRMRAIDAVEKVCRQHPDWLVPFIDRMQDELASCEQASIRWHLAQILAQVDLTSRQKSNAITWLQRQLDDTDVDWIVAVNSMKALTHFVKDGSVPSASVTTVLERQRGHKSKSVVRNAEKLLADLASAGPP</sequence>
<organism evidence="2 3">
    <name type="scientific">Mycolicibacterium iranicum</name>
    <name type="common">Mycobacterium iranicum</name>
    <dbReference type="NCBI Taxonomy" id="912594"/>
    <lineage>
        <taxon>Bacteria</taxon>
        <taxon>Bacillati</taxon>
        <taxon>Actinomycetota</taxon>
        <taxon>Actinomycetes</taxon>
        <taxon>Mycobacteriales</taxon>
        <taxon>Mycobacteriaceae</taxon>
        <taxon>Mycolicibacterium</taxon>
    </lineage>
</organism>
<proteinExistence type="predicted"/>
<dbReference type="RefSeq" id="WP_024446673.1">
    <property type="nucleotide sequence ID" value="NZ_JAPQYE010000002.1"/>
</dbReference>
<dbReference type="SUPFAM" id="SSF48371">
    <property type="entry name" value="ARM repeat"/>
    <property type="match status" value="1"/>
</dbReference>
<dbReference type="Proteomes" id="UP001084650">
    <property type="component" value="Unassembled WGS sequence"/>
</dbReference>
<evidence type="ECO:0000313" key="1">
    <source>
        <dbReference type="EMBL" id="MCZ0727818.1"/>
    </source>
</evidence>
<evidence type="ECO:0008006" key="5">
    <source>
        <dbReference type="Google" id="ProtNLM"/>
    </source>
</evidence>
<gene>
    <name evidence="2" type="ORF">AWC12_27790</name>
    <name evidence="1" type="ORF">OY187_07140</name>
</gene>
<keyword evidence="4" id="KW-1185">Reference proteome</keyword>
<evidence type="ECO:0000313" key="4">
    <source>
        <dbReference type="Proteomes" id="UP001084650"/>
    </source>
</evidence>
<dbReference type="EMBL" id="LQPC01000065">
    <property type="protein sequence ID" value="ORV82411.1"/>
    <property type="molecule type" value="Genomic_DNA"/>
</dbReference>
<protein>
    <recommendedName>
        <fullName evidence="5">HEAT repeat domain-containing protein</fullName>
    </recommendedName>
</protein>
<dbReference type="Gene3D" id="1.25.10.10">
    <property type="entry name" value="Leucine-rich Repeat Variant"/>
    <property type="match status" value="1"/>
</dbReference>
<evidence type="ECO:0000313" key="2">
    <source>
        <dbReference type="EMBL" id="ORV82411.1"/>
    </source>
</evidence>
<name>A0A1X1W7A1_MYCIR</name>
<dbReference type="InterPro" id="IPR011989">
    <property type="entry name" value="ARM-like"/>
</dbReference>
<evidence type="ECO:0000313" key="3">
    <source>
        <dbReference type="Proteomes" id="UP000193622"/>
    </source>
</evidence>
<dbReference type="EMBL" id="JAPQYE010000002">
    <property type="protein sequence ID" value="MCZ0727818.1"/>
    <property type="molecule type" value="Genomic_DNA"/>
</dbReference>
<comment type="caution">
    <text evidence="2">The sequence shown here is derived from an EMBL/GenBank/DDBJ whole genome shotgun (WGS) entry which is preliminary data.</text>
</comment>
<reference evidence="2 3" key="1">
    <citation type="submission" date="2016-01" db="EMBL/GenBank/DDBJ databases">
        <title>The new phylogeny of the genus Mycobacterium.</title>
        <authorList>
            <person name="Tarcisio F."/>
            <person name="Conor M."/>
            <person name="Antonella G."/>
            <person name="Elisabetta G."/>
            <person name="Giulia F.S."/>
            <person name="Sara T."/>
            <person name="Anna F."/>
            <person name="Clotilde B."/>
            <person name="Roberto B."/>
            <person name="Veronica D.S."/>
            <person name="Fabio R."/>
            <person name="Monica P."/>
            <person name="Olivier J."/>
            <person name="Enrico T."/>
            <person name="Nicola S."/>
        </authorList>
    </citation>
    <scope>NUCLEOTIDE SEQUENCE [LARGE SCALE GENOMIC DNA]</scope>
    <source>
        <strain evidence="2 3">DSM 45541</strain>
    </source>
</reference>
<dbReference type="Proteomes" id="UP000193622">
    <property type="component" value="Unassembled WGS sequence"/>
</dbReference>
<dbReference type="InterPro" id="IPR016024">
    <property type="entry name" value="ARM-type_fold"/>
</dbReference>